<dbReference type="InterPro" id="IPR036770">
    <property type="entry name" value="Ankyrin_rpt-contain_sf"/>
</dbReference>
<dbReference type="Proteomes" id="UP000000529">
    <property type="component" value="Chromosome"/>
</dbReference>
<feature type="region of interest" description="Disordered" evidence="1">
    <location>
        <begin position="319"/>
        <end position="345"/>
    </location>
</feature>
<evidence type="ECO:0000313" key="2">
    <source>
        <dbReference type="EMBL" id="CAF24139.1"/>
    </source>
</evidence>
<dbReference type="AlphaFoldDB" id="Q6MBB0"/>
<accession>Q6MBB0</accession>
<dbReference type="HOGENOM" id="CLU_556483_0_0_0"/>
<keyword evidence="3" id="KW-1185">Reference proteome</keyword>
<dbReference type="Gene3D" id="1.25.40.20">
    <property type="entry name" value="Ankyrin repeat-containing domain"/>
    <property type="match status" value="1"/>
</dbReference>
<reference evidence="2 3" key="1">
    <citation type="journal article" date="2004" name="Science">
        <title>Illuminating the evolutionary history of chlamydiae.</title>
        <authorList>
            <person name="Horn M."/>
            <person name="Collingro A."/>
            <person name="Schmitz-Esser S."/>
            <person name="Beier C.L."/>
            <person name="Purkhold U."/>
            <person name="Fartmann B."/>
            <person name="Brandt P."/>
            <person name="Nyakatura G.J."/>
            <person name="Droege M."/>
            <person name="Frishman D."/>
            <person name="Rattei T."/>
            <person name="Mewes H."/>
            <person name="Wagner M."/>
        </authorList>
    </citation>
    <scope>NUCLEOTIDE SEQUENCE [LARGE SCALE GENOMIC DNA]</scope>
    <source>
        <strain evidence="2 3">UWE25</strain>
    </source>
</reference>
<proteinExistence type="predicted"/>
<dbReference type="OrthoDB" id="23075at2"/>
<dbReference type="KEGG" id="pcu:PC_RS06810"/>
<dbReference type="SUPFAM" id="SSF48403">
    <property type="entry name" value="Ankyrin repeat"/>
    <property type="match status" value="1"/>
</dbReference>
<evidence type="ECO:0000256" key="1">
    <source>
        <dbReference type="SAM" id="MobiDB-lite"/>
    </source>
</evidence>
<protein>
    <submittedName>
        <fullName evidence="2">Uncharacterized protein</fullName>
    </submittedName>
</protein>
<sequence length="498" mass="57278">MQQNSVKSFDNFNVKSLDSWLNTIEQLPLNDKKLLPELRAILKIFDDWLNDKNVIQLTRILKKHGLEHKNSKLDEVIKEIRDKIFNYTTPKGRGLIHECAYAGNVETIQALTNLVSTNSINNLLESKSKSGETALGYAKRKGHQGVIAYLKLPEALLKKEIVCKKGADPKLEGLLLSMQALNLSIEHSFAYKNVTYHFTNCFLLEESVFGKRPLIFAFIEKSEKIYPRLFWLSQSQSMWRRTDKIFKDWIGKSNKGEEWLALPILINLKIFKILQKGFAPISNKTYVEEFLKRVVAWSDKGVQQPGWFLNPAGFLTNGNEKTAEGAESTDDTSSSSADVPKMPETHRGNILLGPEHLPEDPHLNDFINKQQRPDFSKSVESQIIDSRLYGRLKANVFLSCDRAIRFLFLQNHLNHVFLAGAELVEENVTIRGLKKNWVQLGSLSLPLLEYRDQFHDKFISDSEWDKISQGKQLTYVQTWNYLREMPCIQEYYSIPPKI</sequence>
<organism evidence="2 3">
    <name type="scientific">Protochlamydia amoebophila (strain UWE25)</name>
    <dbReference type="NCBI Taxonomy" id="264201"/>
    <lineage>
        <taxon>Bacteria</taxon>
        <taxon>Pseudomonadati</taxon>
        <taxon>Chlamydiota</taxon>
        <taxon>Chlamydiia</taxon>
        <taxon>Parachlamydiales</taxon>
        <taxon>Parachlamydiaceae</taxon>
        <taxon>Candidatus Protochlamydia</taxon>
    </lineage>
</organism>
<name>Q6MBB0_PARUW</name>
<evidence type="ECO:0000313" key="3">
    <source>
        <dbReference type="Proteomes" id="UP000000529"/>
    </source>
</evidence>
<dbReference type="EMBL" id="BX908798">
    <property type="protein sequence ID" value="CAF24139.1"/>
    <property type="molecule type" value="Genomic_DNA"/>
</dbReference>
<gene>
    <name evidence="2" type="ORF">PC_RS06810</name>
</gene>
<dbReference type="RefSeq" id="WP_011175964.1">
    <property type="nucleotide sequence ID" value="NC_005861.2"/>
</dbReference>